<evidence type="ECO:0000313" key="4">
    <source>
        <dbReference type="Proteomes" id="UP000202941"/>
    </source>
</evidence>
<dbReference type="InterPro" id="IPR004935">
    <property type="entry name" value="45/70kDa_tymovirus"/>
</dbReference>
<dbReference type="GeneID" id="5075872"/>
<feature type="compositionally biased region" description="Polar residues" evidence="2">
    <location>
        <begin position="32"/>
        <end position="52"/>
    </location>
</feature>
<feature type="region of interest" description="Disordered" evidence="2">
    <location>
        <begin position="32"/>
        <end position="83"/>
    </location>
</feature>
<dbReference type="EMBL" id="AY789137">
    <property type="protein sequence ID" value="AAW65469.1"/>
    <property type="molecule type" value="Genomic_RNA"/>
</dbReference>
<feature type="compositionally biased region" description="Low complexity" evidence="2">
    <location>
        <begin position="440"/>
        <end position="459"/>
    </location>
</feature>
<keyword evidence="4" id="KW-1185">Reference proteome</keyword>
<evidence type="ECO:0000256" key="2">
    <source>
        <dbReference type="SAM" id="MobiDB-lite"/>
    </source>
</evidence>
<dbReference type="OrthoDB" id="19242at10239"/>
<comment type="similarity">
    <text evidence="1">Belongs to the tymoviridae protein p69 family.</text>
</comment>
<dbReference type="Pfam" id="PF03251">
    <property type="entry name" value="Tymo_45kd_70kd"/>
    <property type="match status" value="1"/>
</dbReference>
<evidence type="ECO:0000256" key="1">
    <source>
        <dbReference type="ARBA" id="ARBA00008523"/>
    </source>
</evidence>
<feature type="compositionally biased region" description="Pro residues" evidence="2">
    <location>
        <begin position="526"/>
        <end position="537"/>
    </location>
</feature>
<reference evidence="3 4" key="1">
    <citation type="journal article" date="2009" name="Virology">
        <title>A tymovirus with an atypical 3'-UTR illuminates the possibilities for 3'-UTR evolution.</title>
        <authorList>
            <person name="Tzanetakis I.E."/>
            <person name="Tsai C.H."/>
            <person name="Martin R.R."/>
            <person name="Dreher T.W."/>
        </authorList>
    </citation>
    <scope>NUCLEOTIDE SEQUENCE [LARGE SCALE GENOMIC DNA]</scope>
</reference>
<dbReference type="KEGG" id="vg:5075872"/>
<dbReference type="Proteomes" id="UP000202941">
    <property type="component" value="Segment"/>
</dbReference>
<protein>
    <submittedName>
        <fullName evidence="3">Overlapping protein p62</fullName>
    </submittedName>
</protein>
<feature type="region of interest" description="Disordered" evidence="2">
    <location>
        <begin position="350"/>
        <end position="381"/>
    </location>
</feature>
<accession>Q32WC8</accession>
<name>Q32WC8_9VIRU</name>
<sequence>MANGFSVSPRSTQLDHTSRCCVSSNSNFGRSTSPGFSGNLSMASSKRGSSFLEQPGDTGFILRDYAPPSPHPQNSGDFSPTPTLELPLCHSLHSPLHETLEVSKAPTEKPQFPGVKKLPAHVIRHRPVSHHLHHSSHNRVRLHARRSNVLPSQSNMRPLSEVSKHSETVLQLGDPTRVQLHGPFSPPRDLHLSDLRTNSSLRAGKSLIRFVQSTPQRTQLAKNSFYSQQSHYAQRHNIGLLGPPPLYLDTTGASLTAPCPCFSQHSFIQFGSLSPVPACAHSTCFVPNPGSSRVAFSFLSKPTFETSACPCSSVQLPLHLHKSGSHSPNFRSSRLCSHAKQQATVLLGNSKRLGQSSNFRSSKCQRPPKDQVSLPGQPAAKDSPLLKAALHADIQPVCAPHVRTSRSPKAAGLSHPSSNNLTLVHCRTQLHQKTTSLDRSISPSQSFSSHSSEEIFYSPKASHSGPGILGRAPSPVTPTSPPSGLQKRKPPTSKLEVHAESRSDPRSFARLPSSDPPHSGPVLPRSVPPQPPSPKISPPVGTDLLLSRRNSSISSPASGILQFSFFNSTTPSSASV</sequence>
<organism evidence="3 4">
    <name type="scientific">Dulcamara mottle virus</name>
    <dbReference type="NCBI Taxonomy" id="70823"/>
    <lineage>
        <taxon>Viruses</taxon>
        <taxon>Riboviria</taxon>
        <taxon>Orthornavirae</taxon>
        <taxon>Kitrinoviricota</taxon>
        <taxon>Alsuviricetes</taxon>
        <taxon>Tymovirales</taxon>
        <taxon>Tymoviridae</taxon>
        <taxon>Tymovirus</taxon>
        <taxon>Tymovirus dulcamarae</taxon>
    </lineage>
</organism>
<feature type="compositionally biased region" description="Polar residues" evidence="2">
    <location>
        <begin position="352"/>
        <end position="364"/>
    </location>
</feature>
<proteinExistence type="inferred from homology"/>
<feature type="compositionally biased region" description="Polar residues" evidence="2">
    <location>
        <begin position="72"/>
        <end position="82"/>
    </location>
</feature>
<evidence type="ECO:0000313" key="3">
    <source>
        <dbReference type="EMBL" id="AAW65469.1"/>
    </source>
</evidence>
<feature type="compositionally biased region" description="Basic and acidic residues" evidence="2">
    <location>
        <begin position="495"/>
        <end position="507"/>
    </location>
</feature>
<dbReference type="RefSeq" id="YP_406374.1">
    <property type="nucleotide sequence ID" value="NC_007609.1"/>
</dbReference>
<feature type="region of interest" description="Disordered" evidence="2">
    <location>
        <begin position="434"/>
        <end position="543"/>
    </location>
</feature>